<evidence type="ECO:0000313" key="3">
    <source>
        <dbReference type="Proteomes" id="UP000237082"/>
    </source>
</evidence>
<dbReference type="RefSeq" id="WP_103903279.1">
    <property type="nucleotide sequence ID" value="NZ_PQWB01000055.1"/>
</dbReference>
<feature type="chain" id="PRO_5015666464" evidence="1">
    <location>
        <begin position="24"/>
        <end position="169"/>
    </location>
</feature>
<proteinExistence type="predicted"/>
<keyword evidence="3" id="KW-1185">Reference proteome</keyword>
<feature type="signal peptide" evidence="1">
    <location>
        <begin position="1"/>
        <end position="23"/>
    </location>
</feature>
<dbReference type="EMBL" id="PQWB01000055">
    <property type="protein sequence ID" value="POZ61419.1"/>
    <property type="molecule type" value="Genomic_DNA"/>
</dbReference>
<dbReference type="InterPro" id="IPR018588">
    <property type="entry name" value="Dihaem_cytochrome-c"/>
</dbReference>
<name>A0A2S5DEF5_9NEIS</name>
<organism evidence="2 3">
    <name type="scientific">Chromobacterium alticapitis</name>
    <dbReference type="NCBI Taxonomy" id="2073169"/>
    <lineage>
        <taxon>Bacteria</taxon>
        <taxon>Pseudomonadati</taxon>
        <taxon>Pseudomonadota</taxon>
        <taxon>Betaproteobacteria</taxon>
        <taxon>Neisseriales</taxon>
        <taxon>Chromobacteriaceae</taxon>
        <taxon>Chromobacterium</taxon>
    </lineage>
</organism>
<keyword evidence="1" id="KW-0732">Signal</keyword>
<dbReference type="OrthoDB" id="5296814at2"/>
<reference evidence="3" key="1">
    <citation type="submission" date="2018-02" db="EMBL/GenBank/DDBJ databases">
        <authorList>
            <person name="O'Hara-Hanley K."/>
            <person name="Soby S."/>
        </authorList>
    </citation>
    <scope>NUCLEOTIDE SEQUENCE [LARGE SCALE GENOMIC DNA]</scope>
    <source>
        <strain evidence="3">MWU14-2602</strain>
    </source>
</reference>
<evidence type="ECO:0000256" key="1">
    <source>
        <dbReference type="SAM" id="SignalP"/>
    </source>
</evidence>
<sequence>MQKSQTFMLIALAGLILSPVLLADSGRAMPANVPKAYQQECAACHLAYPPGLLPAESWHRLMGRLDKHFGTDASIDPASVKLIASWLQDNGGQDKYARQVPPHDRITSSNWFQRKHANIQDAVWRLPSVKSAANCQACHVGAERGRFSDDNLKLPAGLSPLQRNAFQGD</sequence>
<evidence type="ECO:0000313" key="2">
    <source>
        <dbReference type="EMBL" id="POZ61419.1"/>
    </source>
</evidence>
<dbReference type="Pfam" id="PF09626">
    <property type="entry name" value="DHC"/>
    <property type="match status" value="1"/>
</dbReference>
<protein>
    <submittedName>
        <fullName evidence="2">Cytochrome C</fullName>
    </submittedName>
</protein>
<dbReference type="AlphaFoldDB" id="A0A2S5DEF5"/>
<gene>
    <name evidence="2" type="ORF">C2I19_13835</name>
</gene>
<dbReference type="Proteomes" id="UP000237082">
    <property type="component" value="Unassembled WGS sequence"/>
</dbReference>
<accession>A0A2S5DEF5</accession>
<comment type="caution">
    <text evidence="2">The sequence shown here is derived from an EMBL/GenBank/DDBJ whole genome shotgun (WGS) entry which is preliminary data.</text>
</comment>